<evidence type="ECO:0000256" key="1">
    <source>
        <dbReference type="ARBA" id="ARBA00001947"/>
    </source>
</evidence>
<evidence type="ECO:0000256" key="3">
    <source>
        <dbReference type="ARBA" id="ARBA00008900"/>
    </source>
</evidence>
<protein>
    <recommendedName>
        <fullName evidence="5">6-carboxy-5,6,7,8-tetrahydropterin synthase</fullName>
        <ecNumber evidence="4">4.1.2.50</ecNumber>
    </recommendedName>
    <alternativeName>
        <fullName evidence="9">Queuosine biosynthesis protein QueD</fullName>
    </alternativeName>
</protein>
<evidence type="ECO:0000256" key="9">
    <source>
        <dbReference type="ARBA" id="ARBA00031449"/>
    </source>
</evidence>
<dbReference type="GO" id="GO:0046872">
    <property type="term" value="F:metal ion binding"/>
    <property type="evidence" value="ECO:0007669"/>
    <property type="project" value="UniProtKB-KW"/>
</dbReference>
<evidence type="ECO:0000256" key="8">
    <source>
        <dbReference type="ARBA" id="ARBA00023239"/>
    </source>
</evidence>
<proteinExistence type="inferred from homology"/>
<dbReference type="EMBL" id="DXFQ01000151">
    <property type="protein sequence ID" value="HIX20528.1"/>
    <property type="molecule type" value="Genomic_DNA"/>
</dbReference>
<evidence type="ECO:0000256" key="2">
    <source>
        <dbReference type="ARBA" id="ARBA00005061"/>
    </source>
</evidence>
<keyword evidence="8" id="KW-0456">Lyase</keyword>
<accession>A0A9D2AIK7</accession>
<reference evidence="11" key="1">
    <citation type="journal article" date="2021" name="PeerJ">
        <title>Extensive microbial diversity within the chicken gut microbiome revealed by metagenomics and culture.</title>
        <authorList>
            <person name="Gilroy R."/>
            <person name="Ravi A."/>
            <person name="Getino M."/>
            <person name="Pursley I."/>
            <person name="Horton D.L."/>
            <person name="Alikhan N.F."/>
            <person name="Baker D."/>
            <person name="Gharbi K."/>
            <person name="Hall N."/>
            <person name="Watson M."/>
            <person name="Adriaenssens E.M."/>
            <person name="Foster-Nyarko E."/>
            <person name="Jarju S."/>
            <person name="Secka A."/>
            <person name="Antonio M."/>
            <person name="Oren A."/>
            <person name="Chaudhuri R.R."/>
            <person name="La Ragione R."/>
            <person name="Hildebrand F."/>
            <person name="Pallen M.J."/>
        </authorList>
    </citation>
    <scope>NUCLEOTIDE SEQUENCE</scope>
    <source>
        <strain evidence="11">14975</strain>
    </source>
</reference>
<evidence type="ECO:0000256" key="4">
    <source>
        <dbReference type="ARBA" id="ARBA00012982"/>
    </source>
</evidence>
<comment type="caution">
    <text evidence="11">The sequence shown here is derived from an EMBL/GenBank/DDBJ whole genome shotgun (WGS) entry which is preliminary data.</text>
</comment>
<organism evidence="11 12">
    <name type="scientific">Candidatus Akkermansia intestinigallinarum</name>
    <dbReference type="NCBI Taxonomy" id="2838431"/>
    <lineage>
        <taxon>Bacteria</taxon>
        <taxon>Pseudomonadati</taxon>
        <taxon>Verrucomicrobiota</taxon>
        <taxon>Verrucomicrobiia</taxon>
        <taxon>Verrucomicrobiales</taxon>
        <taxon>Akkermansiaceae</taxon>
        <taxon>Akkermansia</taxon>
    </lineage>
</organism>
<dbReference type="GO" id="GO:0070497">
    <property type="term" value="F:6-carboxytetrahydropterin synthase activity"/>
    <property type="evidence" value="ECO:0007669"/>
    <property type="project" value="UniProtKB-EC"/>
</dbReference>
<dbReference type="SUPFAM" id="SSF55620">
    <property type="entry name" value="Tetrahydrobiopterin biosynthesis enzymes-like"/>
    <property type="match status" value="1"/>
</dbReference>
<evidence type="ECO:0000256" key="10">
    <source>
        <dbReference type="ARBA" id="ARBA00048807"/>
    </source>
</evidence>
<dbReference type="InterPro" id="IPR007115">
    <property type="entry name" value="6-PTP_synth/QueD"/>
</dbReference>
<evidence type="ECO:0000256" key="7">
    <source>
        <dbReference type="ARBA" id="ARBA00022833"/>
    </source>
</evidence>
<dbReference type="PANTHER" id="PTHR12589:SF7">
    <property type="entry name" value="6-PYRUVOYL TETRAHYDROBIOPTERIN SYNTHASE"/>
    <property type="match status" value="1"/>
</dbReference>
<dbReference type="EC" id="4.1.2.50" evidence="4"/>
<dbReference type="InterPro" id="IPR038418">
    <property type="entry name" value="6-PTP_synth/QueD_sf"/>
</dbReference>
<dbReference type="Pfam" id="PF01242">
    <property type="entry name" value="PTPS"/>
    <property type="match status" value="1"/>
</dbReference>
<evidence type="ECO:0000256" key="6">
    <source>
        <dbReference type="ARBA" id="ARBA00022723"/>
    </source>
</evidence>
<evidence type="ECO:0000313" key="12">
    <source>
        <dbReference type="Proteomes" id="UP000823964"/>
    </source>
</evidence>
<reference evidence="11" key="2">
    <citation type="submission" date="2021-04" db="EMBL/GenBank/DDBJ databases">
        <authorList>
            <person name="Gilroy R."/>
        </authorList>
    </citation>
    <scope>NUCLEOTIDE SEQUENCE</scope>
    <source>
        <strain evidence="11">14975</strain>
    </source>
</reference>
<evidence type="ECO:0000256" key="5">
    <source>
        <dbReference type="ARBA" id="ARBA00018141"/>
    </source>
</evidence>
<comment type="pathway">
    <text evidence="2">Purine metabolism; 7-cyano-7-deazaguanine biosynthesis.</text>
</comment>
<name>A0A9D2AIK7_9BACT</name>
<comment type="similarity">
    <text evidence="3">Belongs to the PTPS family. QueD subfamily.</text>
</comment>
<keyword evidence="6" id="KW-0479">Metal-binding</keyword>
<sequence>MYRICKCIELESGHLLSKHPGKCRFPHGHTRSVELVFAAESLDDNDMVMDFKLIKEMLGDFQDRFDHALCMNTDDPNYPVFRRSYGERIIPFEHQDPTSEAMAYAVYRHTAEALNRAISGEFSFKARACVRLERVRVWETGSSWAEYSPQDS</sequence>
<dbReference type="PANTHER" id="PTHR12589">
    <property type="entry name" value="PYRUVOYL TETRAHYDROBIOPTERIN SYNTHASE"/>
    <property type="match status" value="1"/>
</dbReference>
<gene>
    <name evidence="11" type="ORF">H9862_08025</name>
</gene>
<dbReference type="AlphaFoldDB" id="A0A9D2AIK7"/>
<dbReference type="Proteomes" id="UP000823964">
    <property type="component" value="Unassembled WGS sequence"/>
</dbReference>
<comment type="catalytic activity">
    <reaction evidence="10">
        <text>7,8-dihydroneopterin 3'-triphosphate + H2O = 6-carboxy-5,6,7,8-tetrahydropterin + triphosphate + acetaldehyde + 2 H(+)</text>
        <dbReference type="Rhea" id="RHEA:27966"/>
        <dbReference type="ChEBI" id="CHEBI:15343"/>
        <dbReference type="ChEBI" id="CHEBI:15377"/>
        <dbReference type="ChEBI" id="CHEBI:15378"/>
        <dbReference type="ChEBI" id="CHEBI:18036"/>
        <dbReference type="ChEBI" id="CHEBI:58462"/>
        <dbReference type="ChEBI" id="CHEBI:61032"/>
        <dbReference type="EC" id="4.1.2.50"/>
    </reaction>
</comment>
<keyword evidence="7" id="KW-0862">Zinc</keyword>
<evidence type="ECO:0000313" key="11">
    <source>
        <dbReference type="EMBL" id="HIX20528.1"/>
    </source>
</evidence>
<comment type="cofactor">
    <cofactor evidence="1">
        <name>Zn(2+)</name>
        <dbReference type="ChEBI" id="CHEBI:29105"/>
    </cofactor>
</comment>
<dbReference type="Gene3D" id="3.30.479.10">
    <property type="entry name" value="6-pyruvoyl tetrahydropterin synthase/QueD"/>
    <property type="match status" value="1"/>
</dbReference>